<protein>
    <submittedName>
        <fullName evidence="1">Uncharacterized protein</fullName>
    </submittedName>
</protein>
<gene>
    <name evidence="1" type="ORF">ACJMK2_022649</name>
</gene>
<sequence length="99" mass="11598">QHWQHAAPAVNELQCVWTSKIDGRPHIKDIDNYLLHSSHITEDSGKMQCYRKYIGGLNFYKEGYIHKVMCNAISDESARCYVRSKCYPSMKKGVYKQWL</sequence>
<accession>A0ABD3TKI8</accession>
<comment type="caution">
    <text evidence="1">The sequence shown here is derived from an EMBL/GenBank/DDBJ whole genome shotgun (WGS) entry which is preliminary data.</text>
</comment>
<reference evidence="1 2" key="1">
    <citation type="submission" date="2024-11" db="EMBL/GenBank/DDBJ databases">
        <title>Chromosome-level genome assembly of the freshwater bivalve Anodonta woodiana.</title>
        <authorList>
            <person name="Chen X."/>
        </authorList>
    </citation>
    <scope>NUCLEOTIDE SEQUENCE [LARGE SCALE GENOMIC DNA]</scope>
    <source>
        <strain evidence="1">MN2024</strain>
        <tissue evidence="1">Gills</tissue>
    </source>
</reference>
<keyword evidence="2" id="KW-1185">Reference proteome</keyword>
<evidence type="ECO:0000313" key="1">
    <source>
        <dbReference type="EMBL" id="KAL3837282.1"/>
    </source>
</evidence>
<dbReference type="AlphaFoldDB" id="A0ABD3TKI8"/>
<dbReference type="EMBL" id="JBJQND010000018">
    <property type="protein sequence ID" value="KAL3837282.1"/>
    <property type="molecule type" value="Genomic_DNA"/>
</dbReference>
<organism evidence="1 2">
    <name type="scientific">Sinanodonta woodiana</name>
    <name type="common">Chinese pond mussel</name>
    <name type="synonym">Anodonta woodiana</name>
    <dbReference type="NCBI Taxonomy" id="1069815"/>
    <lineage>
        <taxon>Eukaryota</taxon>
        <taxon>Metazoa</taxon>
        <taxon>Spiralia</taxon>
        <taxon>Lophotrochozoa</taxon>
        <taxon>Mollusca</taxon>
        <taxon>Bivalvia</taxon>
        <taxon>Autobranchia</taxon>
        <taxon>Heteroconchia</taxon>
        <taxon>Palaeoheterodonta</taxon>
        <taxon>Unionida</taxon>
        <taxon>Unionoidea</taxon>
        <taxon>Unionidae</taxon>
        <taxon>Unioninae</taxon>
        <taxon>Sinanodonta</taxon>
    </lineage>
</organism>
<name>A0ABD3TKI8_SINWO</name>
<dbReference type="Proteomes" id="UP001634394">
    <property type="component" value="Unassembled WGS sequence"/>
</dbReference>
<evidence type="ECO:0000313" key="2">
    <source>
        <dbReference type="Proteomes" id="UP001634394"/>
    </source>
</evidence>
<proteinExistence type="predicted"/>
<feature type="non-terminal residue" evidence="1">
    <location>
        <position position="1"/>
    </location>
</feature>